<feature type="region of interest" description="Disordered" evidence="17">
    <location>
        <begin position="124"/>
        <end position="151"/>
    </location>
</feature>
<keyword evidence="2" id="KW-0813">Transport</keyword>
<evidence type="ECO:0000256" key="7">
    <source>
        <dbReference type="ARBA" id="ARBA00022741"/>
    </source>
</evidence>
<protein>
    <recommendedName>
        <fullName evidence="18">AIG1-type G domain-containing protein</fullName>
    </recommendedName>
</protein>
<feature type="compositionally biased region" description="Acidic residues" evidence="17">
    <location>
        <begin position="1077"/>
        <end position="1100"/>
    </location>
</feature>
<feature type="region of interest" description="Disordered" evidence="17">
    <location>
        <begin position="209"/>
        <end position="233"/>
    </location>
</feature>
<keyword evidence="3" id="KW-0150">Chloroplast</keyword>
<feature type="compositionally biased region" description="Polar residues" evidence="17">
    <location>
        <begin position="409"/>
        <end position="425"/>
    </location>
</feature>
<dbReference type="InterPro" id="IPR024283">
    <property type="entry name" value="TOC159_MAD"/>
</dbReference>
<feature type="compositionally biased region" description="Polar residues" evidence="17">
    <location>
        <begin position="704"/>
        <end position="725"/>
    </location>
</feature>
<dbReference type="GO" id="GO:0005525">
    <property type="term" value="F:GTP binding"/>
    <property type="evidence" value="ECO:0007669"/>
    <property type="project" value="UniProtKB-KW"/>
</dbReference>
<evidence type="ECO:0000313" key="20">
    <source>
        <dbReference type="Proteomes" id="UP000541444"/>
    </source>
</evidence>
<dbReference type="Gene3D" id="3.40.50.300">
    <property type="entry name" value="P-loop containing nucleotide triphosphate hydrolases"/>
    <property type="match status" value="1"/>
</dbReference>
<evidence type="ECO:0000256" key="16">
    <source>
        <dbReference type="ARBA" id="ARBA00023775"/>
    </source>
</evidence>
<dbReference type="PROSITE" id="PS51720">
    <property type="entry name" value="G_AIG1"/>
    <property type="match status" value="1"/>
</dbReference>
<evidence type="ECO:0000256" key="15">
    <source>
        <dbReference type="ARBA" id="ARBA00023766"/>
    </source>
</evidence>
<evidence type="ECO:0000256" key="12">
    <source>
        <dbReference type="ARBA" id="ARBA00022989"/>
    </source>
</evidence>
<feature type="region of interest" description="Disordered" evidence="17">
    <location>
        <begin position="1"/>
        <end position="87"/>
    </location>
</feature>
<dbReference type="GO" id="GO:0009707">
    <property type="term" value="C:chloroplast outer membrane"/>
    <property type="evidence" value="ECO:0007669"/>
    <property type="project" value="UniProtKB-SubCell"/>
</dbReference>
<dbReference type="InterPro" id="IPR005690">
    <property type="entry name" value="Toc86_159"/>
</dbReference>
<dbReference type="GO" id="GO:0045036">
    <property type="term" value="P:protein targeting to chloroplast"/>
    <property type="evidence" value="ECO:0007669"/>
    <property type="project" value="InterPro"/>
</dbReference>
<feature type="region of interest" description="Disordered" evidence="17">
    <location>
        <begin position="701"/>
        <end position="734"/>
    </location>
</feature>
<keyword evidence="4" id="KW-0934">Plastid</keyword>
<feature type="region of interest" description="Disordered" evidence="17">
    <location>
        <begin position="1150"/>
        <end position="1181"/>
    </location>
</feature>
<keyword evidence="5" id="KW-0812">Transmembrane</keyword>
<accession>A0A7J7LJ84</accession>
<proteinExistence type="inferred from homology"/>
<keyword evidence="20" id="KW-1185">Reference proteome</keyword>
<dbReference type="FunFam" id="3.40.50.300:FF:000413">
    <property type="entry name" value="Translocase of chloroplast 120, chloroplastic"/>
    <property type="match status" value="1"/>
</dbReference>
<dbReference type="Pfam" id="PF04548">
    <property type="entry name" value="AIG1"/>
    <property type="match status" value="1"/>
</dbReference>
<keyword evidence="6" id="KW-0479">Metal-binding</keyword>
<feature type="domain" description="AIG1-type G" evidence="18">
    <location>
        <begin position="809"/>
        <end position="1043"/>
    </location>
</feature>
<reference evidence="19 20" key="1">
    <citation type="journal article" date="2020" name="IScience">
        <title>Genome Sequencing of the Endangered Kingdonia uniflora (Circaeasteraceae, Ranunculales) Reveals Potential Mechanisms of Evolutionary Specialization.</title>
        <authorList>
            <person name="Sun Y."/>
            <person name="Deng T."/>
            <person name="Zhang A."/>
            <person name="Moore M.J."/>
            <person name="Landis J.B."/>
            <person name="Lin N."/>
            <person name="Zhang H."/>
            <person name="Zhang X."/>
            <person name="Huang J."/>
            <person name="Zhang X."/>
            <person name="Sun H."/>
            <person name="Wang H."/>
        </authorList>
    </citation>
    <scope>NUCLEOTIDE SEQUENCE [LARGE SCALE GENOMIC DNA]</scope>
    <source>
        <strain evidence="19">TB1705</strain>
        <tissue evidence="19">Leaf</tissue>
    </source>
</reference>
<evidence type="ECO:0000256" key="13">
    <source>
        <dbReference type="ARBA" id="ARBA00023134"/>
    </source>
</evidence>
<evidence type="ECO:0000256" key="3">
    <source>
        <dbReference type="ARBA" id="ARBA00022528"/>
    </source>
</evidence>
<evidence type="ECO:0000313" key="19">
    <source>
        <dbReference type="EMBL" id="KAF6142629.1"/>
    </source>
</evidence>
<keyword evidence="14" id="KW-0472">Membrane</keyword>
<keyword evidence="12" id="KW-1133">Transmembrane helix</keyword>
<keyword evidence="10" id="KW-0460">Magnesium</keyword>
<feature type="region of interest" description="Disordered" evidence="17">
    <location>
        <begin position="409"/>
        <end position="470"/>
    </location>
</feature>
<dbReference type="NCBIfam" id="TIGR00993">
    <property type="entry name" value="3a0901s04IAP86"/>
    <property type="match status" value="1"/>
</dbReference>
<comment type="similarity">
    <text evidence="16">Belongs to the TRAFAC class TrmE-Era-EngA-EngB-Septin-like GTPase superfamily. AIG1/Toc34/Toc159-like paraseptin GTPase family. TOC159 subfamily.</text>
</comment>
<keyword evidence="7" id="KW-0547">Nucleotide-binding</keyword>
<dbReference type="SUPFAM" id="SSF52540">
    <property type="entry name" value="P-loop containing nucleoside triphosphate hydrolases"/>
    <property type="match status" value="1"/>
</dbReference>
<evidence type="ECO:0000256" key="2">
    <source>
        <dbReference type="ARBA" id="ARBA00022448"/>
    </source>
</evidence>
<comment type="cofactor">
    <cofactor evidence="1">
        <name>Mg(2+)</name>
        <dbReference type="ChEBI" id="CHEBI:18420"/>
    </cofactor>
</comment>
<feature type="compositionally biased region" description="Basic and acidic residues" evidence="17">
    <location>
        <begin position="431"/>
        <end position="447"/>
    </location>
</feature>
<feature type="compositionally biased region" description="Basic and acidic residues" evidence="17">
    <location>
        <begin position="209"/>
        <end position="218"/>
    </location>
</feature>
<organism evidence="19 20">
    <name type="scientific">Kingdonia uniflora</name>
    <dbReference type="NCBI Taxonomy" id="39325"/>
    <lineage>
        <taxon>Eukaryota</taxon>
        <taxon>Viridiplantae</taxon>
        <taxon>Streptophyta</taxon>
        <taxon>Embryophyta</taxon>
        <taxon>Tracheophyta</taxon>
        <taxon>Spermatophyta</taxon>
        <taxon>Magnoliopsida</taxon>
        <taxon>Ranunculales</taxon>
        <taxon>Circaeasteraceae</taxon>
        <taxon>Kingdonia</taxon>
    </lineage>
</organism>
<dbReference type="PANTHER" id="PTHR10903">
    <property type="entry name" value="GTPASE, IMAP FAMILY MEMBER-RELATED"/>
    <property type="match status" value="1"/>
</dbReference>
<dbReference type="OrthoDB" id="8954335at2759"/>
<name>A0A7J7LJ84_9MAGN</name>
<feature type="compositionally biased region" description="Polar residues" evidence="17">
    <location>
        <begin position="1"/>
        <end position="24"/>
    </location>
</feature>
<evidence type="ECO:0000256" key="1">
    <source>
        <dbReference type="ARBA" id="ARBA00001946"/>
    </source>
</evidence>
<evidence type="ECO:0000256" key="14">
    <source>
        <dbReference type="ARBA" id="ARBA00023136"/>
    </source>
</evidence>
<dbReference type="Pfam" id="PF11886">
    <property type="entry name" value="TOC159_MAD"/>
    <property type="match status" value="1"/>
</dbReference>
<dbReference type="EMBL" id="JACGCM010002249">
    <property type="protein sequence ID" value="KAF6142629.1"/>
    <property type="molecule type" value="Genomic_DNA"/>
</dbReference>
<evidence type="ECO:0000256" key="6">
    <source>
        <dbReference type="ARBA" id="ARBA00022723"/>
    </source>
</evidence>
<evidence type="ECO:0000256" key="4">
    <source>
        <dbReference type="ARBA" id="ARBA00022640"/>
    </source>
</evidence>
<dbReference type="InterPro" id="IPR045058">
    <property type="entry name" value="GIMA/IAN/Toc"/>
</dbReference>
<evidence type="ECO:0000256" key="8">
    <source>
        <dbReference type="ARBA" id="ARBA00022801"/>
    </source>
</evidence>
<comment type="subcellular location">
    <subcellularLocation>
        <location evidence="15">Plastid</location>
        <location evidence="15">Chloroplast outer membrane</location>
        <topology evidence="15">Single-pass membrane protein</topology>
    </subcellularLocation>
</comment>
<dbReference type="GO" id="GO:0015031">
    <property type="term" value="P:protein transport"/>
    <property type="evidence" value="ECO:0007669"/>
    <property type="project" value="UniProtKB-KW"/>
</dbReference>
<dbReference type="InterPro" id="IPR006703">
    <property type="entry name" value="G_AIG1"/>
</dbReference>
<gene>
    <name evidence="19" type="ORF">GIB67_015115</name>
</gene>
<evidence type="ECO:0000259" key="18">
    <source>
        <dbReference type="PROSITE" id="PS51720"/>
    </source>
</evidence>
<feature type="region of interest" description="Disordered" evidence="17">
    <location>
        <begin position="568"/>
        <end position="593"/>
    </location>
</feature>
<keyword evidence="11" id="KW-0653">Protein transport</keyword>
<dbReference type="GO" id="GO:0003924">
    <property type="term" value="F:GTPase activity"/>
    <property type="evidence" value="ECO:0007669"/>
    <property type="project" value="InterPro"/>
</dbReference>
<evidence type="ECO:0000256" key="9">
    <source>
        <dbReference type="ARBA" id="ARBA00022805"/>
    </source>
</evidence>
<evidence type="ECO:0000256" key="10">
    <source>
        <dbReference type="ARBA" id="ARBA00022842"/>
    </source>
</evidence>
<evidence type="ECO:0000256" key="5">
    <source>
        <dbReference type="ARBA" id="ARBA00022692"/>
    </source>
</evidence>
<feature type="region of interest" description="Disordered" evidence="17">
    <location>
        <begin position="1068"/>
        <end position="1111"/>
    </location>
</feature>
<keyword evidence="9" id="KW-1002">Plastid outer membrane</keyword>
<dbReference type="GO" id="GO:0046872">
    <property type="term" value="F:metal ion binding"/>
    <property type="evidence" value="ECO:0007669"/>
    <property type="project" value="UniProtKB-KW"/>
</dbReference>
<evidence type="ECO:0000256" key="17">
    <source>
        <dbReference type="SAM" id="MobiDB-lite"/>
    </source>
</evidence>
<dbReference type="PANTHER" id="PTHR10903:SF120">
    <property type="entry name" value="TRANSLOCASE OF CHLOROPLAST 159, CHLOROPLASTIC"/>
    <property type="match status" value="1"/>
</dbReference>
<dbReference type="CDD" id="cd01853">
    <property type="entry name" value="Toc34_like"/>
    <property type="match status" value="1"/>
</dbReference>
<dbReference type="InterPro" id="IPR027417">
    <property type="entry name" value="P-loop_NTPase"/>
</dbReference>
<keyword evidence="8" id="KW-0378">Hydrolase</keyword>
<dbReference type="Proteomes" id="UP000541444">
    <property type="component" value="Unassembled WGS sequence"/>
</dbReference>
<feature type="compositionally biased region" description="Low complexity" evidence="17">
    <location>
        <begin position="51"/>
        <end position="65"/>
    </location>
</feature>
<feature type="compositionally biased region" description="Acidic residues" evidence="17">
    <location>
        <begin position="130"/>
        <end position="145"/>
    </location>
</feature>
<sequence length="1455" mass="158466">MDSNPSVSLLATPRETPSSGNGSISIRAPPSLDSDSENVIKFDGNTTNIIRSRSSSTSSFSSYESSESDGFLSGEEGFETASERPFVVDPDDEIVGLEEDIIVPFAEEEVEVVPVVGFESMRPKARISGDDDDDIDEGLGDEDDGVSNKARVGDVSNDVVVEIPVVKVSKGGQGEELESGIAVVDDRTIDEDDLGENHGVVLDSKNEVLEPEKEETSLEKSPILDSDTTEFDGNVVSETPGEVFRESKEVALPANALQQQEGVELISGVEEEKKIEVFDSDEFSDAWDFPVDSKQLSQVEENMVEFPVENITVMSEELIEYTSPGVGKISKSKSEEDPLVETNQQALPELKVGLDLQQEVNKVSETKVMEVPLESNVSSDTTFVEEPVDLKLVEADTDLAKVDEPINVGYSSSGQNTQPETNPVTQVVKLEPFKSKSDGAEVEKDDYLNDGANDTGSASLPLRDNSENHGLETEPLHGSVTYEPVLQVAANGIKSNSSDTVDFDDSAQLGNSKSAELNSTEDELQAVTNLSLDLVENGDAYVTVESREVDEAVSSSPPTAYEVPSLDRKVKQEGGDAVNTDPNYEEENAGSVSNEDAEGLIFNGSVTAEQIMKELERVSGISSRSGATSSQDNLQEIDGKIVTDSDEEVDTDEENDGKELFDSAALTALLKAASGASDGGNITITSSDGSKLFSVERPAGMGSSIPSLRQAPRSNRPNLFTTSDVISGGESDDNLSKETKEMLEKVQLIRVKFLRLLQRLGQSPDNPIASQVLYRLILASGRYTSQNFGLEAAKRTAIRLEEDEKHDLDFSLNILVLGKTGVGKSATINSIFGEEKALIDAFEPTTTAVKEINGTVDGVKIRVFDTPGLRSSIMDQSFNQKVLSSVKKITKKYPPDIVLYVDRLDTQTRDLNDLPLLRLISNSLGSSIWRSSIVTFTHAASAPPEGPSGSPLSYEVFVAQRSHIVQQAIGQSVGDLRLMNPSVMNPVSLAENHPSCRKNREGHRVLPNGQSWRPQLLLLVYSIKILSEANALAKPQNSLDPRKLFGFRTHSPPLPYLLSTLLQSRAHPKLPNSEGVENVDSDIDLGDLSDSDQEEEDEYDQLPPFKPLRKNQVANLSKEQRKAYFEEYEYRVKLLQKKQWREELKRLKKIKKKGKDSRNDNGLMGEDNDQENGSPATLPVPLPDMILPNSFDGDNPAYRYRFLEPTSQLLARPVLDNNGWDHDCGYDGVSLEENLAIAGRFPAGVAVQITKDKKEFNIHLDSNIAAKYRENGSTIAGFDVQNIGKQLAYIIRGETKFKNLKKNKTTAGVSVTFLGENVATGLKVEDQIAIGKRVVLVGSTGAVRSQGDTAYGANFEARLKDKDFPIDQDQSTLGLSLMKWRGDLALGANLQSQISIGGGHKVAVRVSLNNKLSGQITVRTSSSDQLQIALIGILPIAISIFRSIWPGSSDSYSAY</sequence>
<comment type="caution">
    <text evidence="19">The sequence shown here is derived from an EMBL/GenBank/DDBJ whole genome shotgun (WGS) entry which is preliminary data.</text>
</comment>
<keyword evidence="13" id="KW-0342">GTP-binding</keyword>
<evidence type="ECO:0000256" key="11">
    <source>
        <dbReference type="ARBA" id="ARBA00022927"/>
    </source>
</evidence>